<dbReference type="InterPro" id="IPR003033">
    <property type="entry name" value="SCP2_sterol-bd_dom"/>
</dbReference>
<reference evidence="2 3" key="2">
    <citation type="journal article" date="2000" name="Proc. Natl. Acad. Sci. U.S.A.">
        <title>Archaeal adaptation to higher temperatures revealed by genomic sequence of Thermoplasma volcanium.</title>
        <authorList>
            <person name="Kawashima T."/>
            <person name="Amano N."/>
            <person name="Koike H."/>
            <person name="Makino S."/>
            <person name="Higuchi S."/>
            <person name="Kawashima-Ohya Y."/>
            <person name="Watanabe K."/>
            <person name="Yamazaki M."/>
            <person name="Kanehori K."/>
            <person name="Kawamoto T."/>
            <person name="Nunoshiba T."/>
            <person name="Yamamoto Y."/>
            <person name="Aramaki H."/>
            <person name="Makino K."/>
            <person name="Suzuki M."/>
        </authorList>
    </citation>
    <scope>NUCLEOTIDE SEQUENCE [LARGE SCALE GENOMIC DNA]</scope>
    <source>
        <strain evidence="3">ATCC 51530 / DSM 4299 / JCM 9571 / NBRC 15438 / GSS1</strain>
    </source>
</reference>
<sequence>MVCYIMAKFPSDEWVSEYCNRLNNNPDYADAGKTWEGDILFVVQPDENYSKTEYIYIDLYHGKCRSAKYVHEGEEVPKAEFRYVGKYGNWIRLLNKEIDPIQGILTGKFKLEGSMMKIMRYTKAAKEMVNTAAQVKTEF</sequence>
<dbReference type="Gene3D" id="3.30.1050.10">
    <property type="entry name" value="SCP2 sterol-binding domain"/>
    <property type="match status" value="1"/>
</dbReference>
<evidence type="ECO:0000313" key="3">
    <source>
        <dbReference type="Proteomes" id="UP000001017"/>
    </source>
</evidence>
<name>Q97BQ8_THEVO</name>
<dbReference type="KEGG" id="tvo:TVG0385916"/>
<protein>
    <recommendedName>
        <fullName evidence="1">SCP2 domain-containing protein</fullName>
    </recommendedName>
</protein>
<dbReference type="PhylomeDB" id="Q97BQ8"/>
<evidence type="ECO:0000313" key="2">
    <source>
        <dbReference type="EMBL" id="BAB59539.1"/>
    </source>
</evidence>
<dbReference type="AlphaFoldDB" id="Q97BQ8"/>
<accession>Q97BQ8</accession>
<dbReference type="Pfam" id="PF02036">
    <property type="entry name" value="SCP2"/>
    <property type="match status" value="1"/>
</dbReference>
<dbReference type="PaxDb" id="273116-14324612"/>
<evidence type="ECO:0000259" key="1">
    <source>
        <dbReference type="Pfam" id="PF02036"/>
    </source>
</evidence>
<dbReference type="Proteomes" id="UP000001017">
    <property type="component" value="Chromosome"/>
</dbReference>
<dbReference type="STRING" id="273116.gene:9381175"/>
<feature type="domain" description="SCP2" evidence="1">
    <location>
        <begin position="20"/>
        <end position="125"/>
    </location>
</feature>
<keyword evidence="3" id="KW-1185">Reference proteome</keyword>
<dbReference type="HOGENOM" id="CLU_128031_0_0_2"/>
<dbReference type="SUPFAM" id="SSF55718">
    <property type="entry name" value="SCP-like"/>
    <property type="match status" value="1"/>
</dbReference>
<dbReference type="InterPro" id="IPR036527">
    <property type="entry name" value="SCP2_sterol-bd_dom_sf"/>
</dbReference>
<dbReference type="eggNOG" id="arCOG01842">
    <property type="taxonomic scope" value="Archaea"/>
</dbReference>
<reference evidence="2 3" key="1">
    <citation type="journal article" date="1999" name="Proc. Jpn. Acad.">
        <title>Determination of the complete genomic DNA sequence of Thermoplasma volvanium GSS1.</title>
        <authorList>
            <person name="Kawashima T."/>
            <person name="Yamamoto Y."/>
            <person name="Aramaki H."/>
            <person name="Nunoshiba T."/>
            <person name="Kawamoto T."/>
            <person name="Watanabe K."/>
            <person name="Yamazaki M."/>
            <person name="Kanehori K."/>
            <person name="Amano N."/>
            <person name="Ohya Y."/>
            <person name="Makino K."/>
            <person name="Suzuki M."/>
        </authorList>
    </citation>
    <scope>NUCLEOTIDE SEQUENCE [LARGE SCALE GENOMIC DNA]</scope>
    <source>
        <strain evidence="3">ATCC 51530 / DSM 4299 / JCM 9571 / NBRC 15438 / GSS1</strain>
    </source>
</reference>
<proteinExistence type="predicted"/>
<gene>
    <name evidence="2" type="ORF">TVG0385916</name>
</gene>
<dbReference type="EMBL" id="BA000011">
    <property type="protein sequence ID" value="BAB59539.1"/>
    <property type="molecule type" value="Genomic_DNA"/>
</dbReference>
<organism evidence="2 3">
    <name type="scientific">Thermoplasma volcanium (strain ATCC 51530 / DSM 4299 / JCM 9571 / NBRC 15438 / GSS1)</name>
    <dbReference type="NCBI Taxonomy" id="273116"/>
    <lineage>
        <taxon>Archaea</taxon>
        <taxon>Methanobacteriati</taxon>
        <taxon>Thermoplasmatota</taxon>
        <taxon>Thermoplasmata</taxon>
        <taxon>Thermoplasmatales</taxon>
        <taxon>Thermoplasmataceae</taxon>
        <taxon>Thermoplasma</taxon>
    </lineage>
</organism>